<organism evidence="1 2">
    <name type="scientific">Neisseria brasiliensis</name>
    <dbReference type="NCBI Taxonomy" id="2666100"/>
    <lineage>
        <taxon>Bacteria</taxon>
        <taxon>Pseudomonadati</taxon>
        <taxon>Pseudomonadota</taxon>
        <taxon>Betaproteobacteria</taxon>
        <taxon>Neisseriales</taxon>
        <taxon>Neisseriaceae</taxon>
        <taxon>Neisseria</taxon>
    </lineage>
</organism>
<dbReference type="Proteomes" id="UP000486297">
    <property type="component" value="Unassembled WGS sequence"/>
</dbReference>
<name>A0A5Q3S367_9NEIS</name>
<comment type="caution">
    <text evidence="1">The sequence shown here is derived from an EMBL/GenBank/DDBJ whole genome shotgun (WGS) entry which is preliminary data.</text>
</comment>
<accession>A0A5Q3S367</accession>
<evidence type="ECO:0000313" key="1">
    <source>
        <dbReference type="EMBL" id="MRN37134.1"/>
    </source>
</evidence>
<sequence>MDDYQRALKQLDELIAHFRSQGEVSCAVAEAEDRLLIKLADLKIDLKPQHTQDIANINLFYQGHIQS</sequence>
<protein>
    <submittedName>
        <fullName evidence="1">Branched-chain amino acid ABC transporter</fullName>
    </submittedName>
</protein>
<proteinExistence type="predicted"/>
<dbReference type="AlphaFoldDB" id="A0A5Q3S367"/>
<gene>
    <name evidence="1" type="ORF">GJU80_01070</name>
</gene>
<dbReference type="EMBL" id="WJXO01000001">
    <property type="protein sequence ID" value="MRN37134.1"/>
    <property type="molecule type" value="Genomic_DNA"/>
</dbReference>
<evidence type="ECO:0000313" key="2">
    <source>
        <dbReference type="Proteomes" id="UP000486297"/>
    </source>
</evidence>
<keyword evidence="2" id="KW-1185">Reference proteome</keyword>
<reference evidence="1" key="1">
    <citation type="journal article" name="Emerg. Infect. Dis.">
        <title>Two cases of a newly characterized neisseria species.</title>
        <authorList>
            <person name="Mustapha M."/>
            <person name="Lemos A.P.S."/>
            <person name="Harrison L.H."/>
            <person name="Vantyne D."/>
            <person name="Sacchi C.T."/>
        </authorList>
    </citation>
    <scope>NUCLEOTIDE SEQUENCE</scope>
    <source>
        <strain evidence="1">N.95.16</strain>
    </source>
</reference>